<sequence length="183" mass="20827">MALANEPSDAIARPGPSRMTDTWRQDLDNMDFQDFQGQMKPTIRTPRPTAKTKRMEPGKRCSLCSRRRLLRKKRSPSPWIFDDLVPPTKKFRHIHEVNDDISSFEIASFRIFDEGARMPRLILQEQGAHVTEVSLGDQQLSDGSKVSLPPLLLATTGQEAAKKTLCVYGHLDVYPARKIEPWV</sequence>
<name>A0A9J6DWD6_RHIMP</name>
<proteinExistence type="predicted"/>
<dbReference type="EMBL" id="JABSTU010000007">
    <property type="protein sequence ID" value="KAH8026202.1"/>
    <property type="molecule type" value="Genomic_DNA"/>
</dbReference>
<dbReference type="AlphaFoldDB" id="A0A9J6DWD6"/>
<organism evidence="2 3">
    <name type="scientific">Rhipicephalus microplus</name>
    <name type="common">Cattle tick</name>
    <name type="synonym">Boophilus microplus</name>
    <dbReference type="NCBI Taxonomy" id="6941"/>
    <lineage>
        <taxon>Eukaryota</taxon>
        <taxon>Metazoa</taxon>
        <taxon>Ecdysozoa</taxon>
        <taxon>Arthropoda</taxon>
        <taxon>Chelicerata</taxon>
        <taxon>Arachnida</taxon>
        <taxon>Acari</taxon>
        <taxon>Parasitiformes</taxon>
        <taxon>Ixodida</taxon>
        <taxon>Ixodoidea</taxon>
        <taxon>Ixodidae</taxon>
        <taxon>Rhipicephalinae</taxon>
        <taxon>Rhipicephalus</taxon>
        <taxon>Boophilus</taxon>
    </lineage>
</organism>
<dbReference type="VEuPathDB" id="VectorBase:LOC119169521"/>
<dbReference type="Proteomes" id="UP000821866">
    <property type="component" value="Unassembled WGS sequence"/>
</dbReference>
<evidence type="ECO:0000313" key="3">
    <source>
        <dbReference type="Proteomes" id="UP000821866"/>
    </source>
</evidence>
<feature type="region of interest" description="Disordered" evidence="1">
    <location>
        <begin position="1"/>
        <end position="57"/>
    </location>
</feature>
<protein>
    <recommendedName>
        <fullName evidence="4">Peptidase M20 dimerisation domain-containing protein</fullName>
    </recommendedName>
</protein>
<reference evidence="2" key="2">
    <citation type="submission" date="2021-09" db="EMBL/GenBank/DDBJ databases">
        <authorList>
            <person name="Jia N."/>
            <person name="Wang J."/>
            <person name="Shi W."/>
            <person name="Du L."/>
            <person name="Sun Y."/>
            <person name="Zhan W."/>
            <person name="Jiang J."/>
            <person name="Wang Q."/>
            <person name="Zhang B."/>
            <person name="Ji P."/>
            <person name="Sakyi L.B."/>
            <person name="Cui X."/>
            <person name="Yuan T."/>
            <person name="Jiang B."/>
            <person name="Yang W."/>
            <person name="Lam T.T.-Y."/>
            <person name="Chang Q."/>
            <person name="Ding S."/>
            <person name="Wang X."/>
            <person name="Zhu J."/>
            <person name="Ruan X."/>
            <person name="Zhao L."/>
            <person name="Wei J."/>
            <person name="Que T."/>
            <person name="Du C."/>
            <person name="Cheng J."/>
            <person name="Dai P."/>
            <person name="Han X."/>
            <person name="Huang E."/>
            <person name="Gao Y."/>
            <person name="Liu J."/>
            <person name="Shao H."/>
            <person name="Ye R."/>
            <person name="Li L."/>
            <person name="Wei W."/>
            <person name="Wang X."/>
            <person name="Wang C."/>
            <person name="Huo Q."/>
            <person name="Li W."/>
            <person name="Guo W."/>
            <person name="Chen H."/>
            <person name="Chen S."/>
            <person name="Zhou L."/>
            <person name="Zhou L."/>
            <person name="Ni X."/>
            <person name="Tian J."/>
            <person name="Zhou Y."/>
            <person name="Sheng Y."/>
            <person name="Liu T."/>
            <person name="Pan Y."/>
            <person name="Xia L."/>
            <person name="Li J."/>
            <person name="Zhao F."/>
            <person name="Cao W."/>
        </authorList>
    </citation>
    <scope>NUCLEOTIDE SEQUENCE</scope>
    <source>
        <strain evidence="2">Rmic-2018</strain>
        <tissue evidence="2">Larvae</tissue>
    </source>
</reference>
<evidence type="ECO:0000256" key="1">
    <source>
        <dbReference type="SAM" id="MobiDB-lite"/>
    </source>
</evidence>
<evidence type="ECO:0000313" key="2">
    <source>
        <dbReference type="EMBL" id="KAH8026202.1"/>
    </source>
</evidence>
<comment type="caution">
    <text evidence="2">The sequence shown here is derived from an EMBL/GenBank/DDBJ whole genome shotgun (WGS) entry which is preliminary data.</text>
</comment>
<gene>
    <name evidence="2" type="ORF">HPB51_017100</name>
</gene>
<accession>A0A9J6DWD6</accession>
<reference evidence="2" key="1">
    <citation type="journal article" date="2020" name="Cell">
        <title>Large-Scale Comparative Analyses of Tick Genomes Elucidate Their Genetic Diversity and Vector Capacities.</title>
        <authorList>
            <consortium name="Tick Genome and Microbiome Consortium (TIGMIC)"/>
            <person name="Jia N."/>
            <person name="Wang J."/>
            <person name="Shi W."/>
            <person name="Du L."/>
            <person name="Sun Y."/>
            <person name="Zhan W."/>
            <person name="Jiang J.F."/>
            <person name="Wang Q."/>
            <person name="Zhang B."/>
            <person name="Ji P."/>
            <person name="Bell-Sakyi L."/>
            <person name="Cui X.M."/>
            <person name="Yuan T.T."/>
            <person name="Jiang B.G."/>
            <person name="Yang W.F."/>
            <person name="Lam T.T."/>
            <person name="Chang Q.C."/>
            <person name="Ding S.J."/>
            <person name="Wang X.J."/>
            <person name="Zhu J.G."/>
            <person name="Ruan X.D."/>
            <person name="Zhao L."/>
            <person name="Wei J.T."/>
            <person name="Ye R.Z."/>
            <person name="Que T.C."/>
            <person name="Du C.H."/>
            <person name="Zhou Y.H."/>
            <person name="Cheng J.X."/>
            <person name="Dai P.F."/>
            <person name="Guo W.B."/>
            <person name="Han X.H."/>
            <person name="Huang E.J."/>
            <person name="Li L.F."/>
            <person name="Wei W."/>
            <person name="Gao Y.C."/>
            <person name="Liu J.Z."/>
            <person name="Shao H.Z."/>
            <person name="Wang X."/>
            <person name="Wang C.C."/>
            <person name="Yang T.C."/>
            <person name="Huo Q.B."/>
            <person name="Li W."/>
            <person name="Chen H.Y."/>
            <person name="Chen S.E."/>
            <person name="Zhou L.G."/>
            <person name="Ni X.B."/>
            <person name="Tian J.H."/>
            <person name="Sheng Y."/>
            <person name="Liu T."/>
            <person name="Pan Y.S."/>
            <person name="Xia L.Y."/>
            <person name="Li J."/>
            <person name="Zhao F."/>
            <person name="Cao W.C."/>
        </authorList>
    </citation>
    <scope>NUCLEOTIDE SEQUENCE</scope>
    <source>
        <strain evidence="2">Rmic-2018</strain>
    </source>
</reference>
<evidence type="ECO:0008006" key="4">
    <source>
        <dbReference type="Google" id="ProtNLM"/>
    </source>
</evidence>
<keyword evidence="3" id="KW-1185">Reference proteome</keyword>
<dbReference type="Gene3D" id="3.40.630.10">
    <property type="entry name" value="Zn peptidases"/>
    <property type="match status" value="1"/>
</dbReference>